<dbReference type="CDD" id="cd06553">
    <property type="entry name" value="ASCH_Ef3133_like"/>
    <property type="match status" value="1"/>
</dbReference>
<proteinExistence type="predicted"/>
<dbReference type="PANTHER" id="PTHR39203:SF1">
    <property type="entry name" value="CYTOPLASMIC PROTEIN"/>
    <property type="match status" value="1"/>
</dbReference>
<dbReference type="SUPFAM" id="SSF88697">
    <property type="entry name" value="PUA domain-like"/>
    <property type="match status" value="1"/>
</dbReference>
<organism evidence="2 3">
    <name type="scientific">Loigolactobacillus coryniformis subsp. coryniformis KCTC 3167 = DSM 20001</name>
    <dbReference type="NCBI Taxonomy" id="913848"/>
    <lineage>
        <taxon>Bacteria</taxon>
        <taxon>Bacillati</taxon>
        <taxon>Bacillota</taxon>
        <taxon>Bacilli</taxon>
        <taxon>Lactobacillales</taxon>
        <taxon>Lactobacillaceae</taxon>
        <taxon>Loigolactobacillus</taxon>
    </lineage>
</organism>
<dbReference type="InterPro" id="IPR007374">
    <property type="entry name" value="ASCH_domain"/>
</dbReference>
<evidence type="ECO:0000313" key="2">
    <source>
        <dbReference type="EMBL" id="KRK14851.1"/>
    </source>
</evidence>
<dbReference type="Pfam" id="PF04266">
    <property type="entry name" value="ASCH"/>
    <property type="match status" value="1"/>
</dbReference>
<dbReference type="eggNOG" id="COG4405">
    <property type="taxonomic scope" value="Bacteria"/>
</dbReference>
<dbReference type="InterPro" id="IPR009326">
    <property type="entry name" value="DUF984"/>
</dbReference>
<evidence type="ECO:0000259" key="1">
    <source>
        <dbReference type="SMART" id="SM01022"/>
    </source>
</evidence>
<dbReference type="Gene3D" id="3.10.400.10">
    <property type="entry name" value="Sulfate adenylyltransferase"/>
    <property type="match status" value="1"/>
</dbReference>
<evidence type="ECO:0000313" key="3">
    <source>
        <dbReference type="Proteomes" id="UP000051181"/>
    </source>
</evidence>
<dbReference type="Proteomes" id="UP000051181">
    <property type="component" value="Unassembled WGS sequence"/>
</dbReference>
<sequence>MENESAIKMWHAFITEHPEVKADFDAWSFGATPQMADDLANLVLKRKKTATASNYALYGLTNMPLPQVGDYSVILDGHQQAVAIIRTTAVDVVPFCDVSADHAFAEGEGDRTLAYWRRVHEKFFTEELAAAQQKFTEQTLVLLERFMLLYHY</sequence>
<dbReference type="SMART" id="SM01022">
    <property type="entry name" value="ASCH"/>
    <property type="match status" value="1"/>
</dbReference>
<gene>
    <name evidence="2" type="ORF">FD22_GL002068</name>
</gene>
<comment type="caution">
    <text evidence="2">The sequence shown here is derived from an EMBL/GenBank/DDBJ whole genome shotgun (WGS) entry which is preliminary data.</text>
</comment>
<dbReference type="GeneID" id="65917503"/>
<dbReference type="PANTHER" id="PTHR39203">
    <property type="entry name" value="CYTOPLASMIC PROTEIN-RELATED"/>
    <property type="match status" value="1"/>
</dbReference>
<dbReference type="InterPro" id="IPR015947">
    <property type="entry name" value="PUA-like_sf"/>
</dbReference>
<dbReference type="EMBL" id="AZCN01000064">
    <property type="protein sequence ID" value="KRK14851.1"/>
    <property type="molecule type" value="Genomic_DNA"/>
</dbReference>
<dbReference type="RefSeq" id="WP_010011670.1">
    <property type="nucleotide sequence ID" value="NZ_AZCN01000064.1"/>
</dbReference>
<dbReference type="PATRIC" id="fig|913848.6.peg.2113"/>
<accession>A0A0R1F3J7</accession>
<dbReference type="PIRSF" id="PIRSF021320">
    <property type="entry name" value="DUF984"/>
    <property type="match status" value="1"/>
</dbReference>
<feature type="domain" description="ASCH" evidence="1">
    <location>
        <begin position="27"/>
        <end position="150"/>
    </location>
</feature>
<reference evidence="2 3" key="1">
    <citation type="journal article" date="2015" name="Genome Announc.">
        <title>Expanding the biotechnology potential of lactobacilli through comparative genomics of 213 strains and associated genera.</title>
        <authorList>
            <person name="Sun Z."/>
            <person name="Harris H.M."/>
            <person name="McCann A."/>
            <person name="Guo C."/>
            <person name="Argimon S."/>
            <person name="Zhang W."/>
            <person name="Yang X."/>
            <person name="Jeffery I.B."/>
            <person name="Cooney J.C."/>
            <person name="Kagawa T.F."/>
            <person name="Liu W."/>
            <person name="Song Y."/>
            <person name="Salvetti E."/>
            <person name="Wrobel A."/>
            <person name="Rasinkangas P."/>
            <person name="Parkhill J."/>
            <person name="Rea M.C."/>
            <person name="O'Sullivan O."/>
            <person name="Ritari J."/>
            <person name="Douillard F.P."/>
            <person name="Paul Ross R."/>
            <person name="Yang R."/>
            <person name="Briner A.E."/>
            <person name="Felis G.E."/>
            <person name="de Vos W.M."/>
            <person name="Barrangou R."/>
            <person name="Klaenhammer T.R."/>
            <person name="Caufield P.W."/>
            <person name="Cui Y."/>
            <person name="Zhang H."/>
            <person name="O'Toole P.W."/>
        </authorList>
    </citation>
    <scope>NUCLEOTIDE SEQUENCE [LARGE SCALE GENOMIC DNA]</scope>
    <source>
        <strain evidence="2 3">DSM 20001</strain>
    </source>
</reference>
<protein>
    <recommendedName>
        <fullName evidence="1">ASCH domain-containing protein</fullName>
    </recommendedName>
</protein>
<dbReference type="AlphaFoldDB" id="A0A0R1F3J7"/>
<name>A0A0R1F3J7_9LACO</name>